<proteinExistence type="predicted"/>
<evidence type="ECO:0000313" key="2">
    <source>
        <dbReference type="EMBL" id="MFC4033459.1"/>
    </source>
</evidence>
<sequence length="224" mass="23011">MRVRIRKRVLALGLAALMGVTLGSATTAGAATKSVTTGATGTTAATARAGRVTTVSPITIVKRAKVLPIWRVVISGTASGHAFRRAALLAVAPTTTRVTTNNVNPIDLCLISGTPSVQPQPGAIHFSSNSACYGYRSRLDMGYVRVTGGTAAFAPDSRLSATFVNNHTGSYGLTACIYYPVAGKGSYTFYSNGVVRGTVGLSGFAGLGCGWSKYVASIAGSRAQ</sequence>
<protein>
    <recommendedName>
        <fullName evidence="4">Secreted protein</fullName>
    </recommendedName>
</protein>
<dbReference type="RefSeq" id="WP_386430554.1">
    <property type="nucleotide sequence ID" value="NZ_JBHSBB010000013.1"/>
</dbReference>
<gene>
    <name evidence="2" type="ORF">ACFO3J_18515</name>
</gene>
<dbReference type="EMBL" id="JBHSBB010000013">
    <property type="protein sequence ID" value="MFC4033459.1"/>
    <property type="molecule type" value="Genomic_DNA"/>
</dbReference>
<organism evidence="2 3">
    <name type="scientific">Streptomyces polygonati</name>
    <dbReference type="NCBI Taxonomy" id="1617087"/>
    <lineage>
        <taxon>Bacteria</taxon>
        <taxon>Bacillati</taxon>
        <taxon>Actinomycetota</taxon>
        <taxon>Actinomycetes</taxon>
        <taxon>Kitasatosporales</taxon>
        <taxon>Streptomycetaceae</taxon>
        <taxon>Streptomyces</taxon>
    </lineage>
</organism>
<accession>A0ABV8HRF6</accession>
<name>A0ABV8HRF6_9ACTN</name>
<keyword evidence="1" id="KW-0732">Signal</keyword>
<evidence type="ECO:0000256" key="1">
    <source>
        <dbReference type="SAM" id="SignalP"/>
    </source>
</evidence>
<feature type="signal peptide" evidence="1">
    <location>
        <begin position="1"/>
        <end position="30"/>
    </location>
</feature>
<dbReference type="Proteomes" id="UP001595765">
    <property type="component" value="Unassembled WGS sequence"/>
</dbReference>
<evidence type="ECO:0000313" key="3">
    <source>
        <dbReference type="Proteomes" id="UP001595765"/>
    </source>
</evidence>
<keyword evidence="3" id="KW-1185">Reference proteome</keyword>
<reference evidence="3" key="1">
    <citation type="journal article" date="2019" name="Int. J. Syst. Evol. Microbiol.">
        <title>The Global Catalogue of Microorganisms (GCM) 10K type strain sequencing project: providing services to taxonomists for standard genome sequencing and annotation.</title>
        <authorList>
            <consortium name="The Broad Institute Genomics Platform"/>
            <consortium name="The Broad Institute Genome Sequencing Center for Infectious Disease"/>
            <person name="Wu L."/>
            <person name="Ma J."/>
        </authorList>
    </citation>
    <scope>NUCLEOTIDE SEQUENCE [LARGE SCALE GENOMIC DNA]</scope>
    <source>
        <strain evidence="3">CGMCC 4.7237</strain>
    </source>
</reference>
<feature type="chain" id="PRO_5046791604" description="Secreted protein" evidence="1">
    <location>
        <begin position="31"/>
        <end position="224"/>
    </location>
</feature>
<comment type="caution">
    <text evidence="2">The sequence shown here is derived from an EMBL/GenBank/DDBJ whole genome shotgun (WGS) entry which is preliminary data.</text>
</comment>
<evidence type="ECO:0008006" key="4">
    <source>
        <dbReference type="Google" id="ProtNLM"/>
    </source>
</evidence>